<dbReference type="Gene3D" id="3.40.50.2300">
    <property type="match status" value="1"/>
</dbReference>
<feature type="domain" description="HTH LytTR-type" evidence="3">
    <location>
        <begin position="148"/>
        <end position="251"/>
    </location>
</feature>
<dbReference type="InterPro" id="IPR001789">
    <property type="entry name" value="Sig_transdc_resp-reg_receiver"/>
</dbReference>
<dbReference type="PROSITE" id="PS50110">
    <property type="entry name" value="RESPONSE_REGULATORY"/>
    <property type="match status" value="1"/>
</dbReference>
<reference evidence="4 5" key="1">
    <citation type="submission" date="2019-09" db="EMBL/GenBank/DDBJ databases">
        <authorList>
            <person name="Cao W.R."/>
        </authorList>
    </citation>
    <scope>NUCLEOTIDE SEQUENCE [LARGE SCALE GENOMIC DNA]</scope>
    <source>
        <strain evidence="5">a4</strain>
    </source>
</reference>
<keyword evidence="1" id="KW-0597">Phosphoprotein</keyword>
<evidence type="ECO:0000313" key="4">
    <source>
        <dbReference type="EMBL" id="KAB1158873.1"/>
    </source>
</evidence>
<keyword evidence="5" id="KW-1185">Reference proteome</keyword>
<protein>
    <submittedName>
        <fullName evidence="4">Response regulator transcription factor</fullName>
    </submittedName>
</protein>
<dbReference type="PROSITE" id="PS50930">
    <property type="entry name" value="HTH_LYTTR"/>
    <property type="match status" value="1"/>
</dbReference>
<feature type="modified residue" description="4-aspartylphosphate" evidence="1">
    <location>
        <position position="57"/>
    </location>
</feature>
<dbReference type="SMART" id="SM00448">
    <property type="entry name" value="REC"/>
    <property type="match status" value="1"/>
</dbReference>
<accession>A0A7J5AMS3</accession>
<dbReference type="Gene3D" id="2.40.50.1020">
    <property type="entry name" value="LytTr DNA-binding domain"/>
    <property type="match status" value="1"/>
</dbReference>
<dbReference type="GO" id="GO:0000156">
    <property type="term" value="F:phosphorelay response regulator activity"/>
    <property type="evidence" value="ECO:0007669"/>
    <property type="project" value="InterPro"/>
</dbReference>
<evidence type="ECO:0000259" key="3">
    <source>
        <dbReference type="PROSITE" id="PS50930"/>
    </source>
</evidence>
<dbReference type="InterPro" id="IPR007492">
    <property type="entry name" value="LytTR_DNA-bd_dom"/>
</dbReference>
<dbReference type="Pfam" id="PF00072">
    <property type="entry name" value="Response_reg"/>
    <property type="match status" value="1"/>
</dbReference>
<dbReference type="PANTHER" id="PTHR37299:SF1">
    <property type="entry name" value="STAGE 0 SPORULATION PROTEIN A HOMOLOG"/>
    <property type="match status" value="1"/>
</dbReference>
<dbReference type="RefSeq" id="WP_150899356.1">
    <property type="nucleotide sequence ID" value="NZ_CANMHX010000006.1"/>
</dbReference>
<dbReference type="Proteomes" id="UP000467305">
    <property type="component" value="Unassembled WGS sequence"/>
</dbReference>
<dbReference type="EMBL" id="WAAU01000011">
    <property type="protein sequence ID" value="KAB1158873.1"/>
    <property type="molecule type" value="Genomic_DNA"/>
</dbReference>
<dbReference type="SUPFAM" id="SSF52172">
    <property type="entry name" value="CheY-like"/>
    <property type="match status" value="1"/>
</dbReference>
<gene>
    <name evidence="4" type="ORF">F7018_07140</name>
</gene>
<dbReference type="SMART" id="SM00850">
    <property type="entry name" value="LytTR"/>
    <property type="match status" value="1"/>
</dbReference>
<dbReference type="OrthoDB" id="2168082at2"/>
<proteinExistence type="predicted"/>
<dbReference type="AlphaFoldDB" id="A0A7J5AMS3"/>
<dbReference type="InterPro" id="IPR011006">
    <property type="entry name" value="CheY-like_superfamily"/>
</dbReference>
<organism evidence="4 5">
    <name type="scientific">Tenacibaculum aiptasiae</name>
    <dbReference type="NCBI Taxonomy" id="426481"/>
    <lineage>
        <taxon>Bacteria</taxon>
        <taxon>Pseudomonadati</taxon>
        <taxon>Bacteroidota</taxon>
        <taxon>Flavobacteriia</taxon>
        <taxon>Flavobacteriales</taxon>
        <taxon>Flavobacteriaceae</taxon>
        <taxon>Tenacibaculum</taxon>
    </lineage>
</organism>
<sequence length="251" mass="29121">MDKINAIIIDDEVKNIRLLKYYLNEFCGDINVIAEATSFEEGIKVLQNNNTDILFLDIQLKDKTGFELLDCILPENLKVIFVTSHEKYALKAFKYNAVDYILKPVITEELISAVNRVKKDIQEEIFTSKTQINSLNKTISDSIKQDFIAIPSNDRIELIKFKDIVFLESQGRYTIFHCTNNRQIIASRNLGDYDDVFDGLPFFRTHKSYIININHTSKIIKNDGFYCKMNNNKNIPVARRRQEILNRVLGI</sequence>
<feature type="domain" description="Response regulatory" evidence="2">
    <location>
        <begin position="5"/>
        <end position="118"/>
    </location>
</feature>
<evidence type="ECO:0000256" key="1">
    <source>
        <dbReference type="PROSITE-ProRule" id="PRU00169"/>
    </source>
</evidence>
<dbReference type="GO" id="GO:0003677">
    <property type="term" value="F:DNA binding"/>
    <property type="evidence" value="ECO:0007669"/>
    <property type="project" value="InterPro"/>
</dbReference>
<evidence type="ECO:0000313" key="5">
    <source>
        <dbReference type="Proteomes" id="UP000467305"/>
    </source>
</evidence>
<name>A0A7J5AMS3_9FLAO</name>
<evidence type="ECO:0000259" key="2">
    <source>
        <dbReference type="PROSITE" id="PS50110"/>
    </source>
</evidence>
<dbReference type="PANTHER" id="PTHR37299">
    <property type="entry name" value="TRANSCRIPTIONAL REGULATOR-RELATED"/>
    <property type="match status" value="1"/>
</dbReference>
<dbReference type="Pfam" id="PF04397">
    <property type="entry name" value="LytTR"/>
    <property type="match status" value="1"/>
</dbReference>
<comment type="caution">
    <text evidence="4">The sequence shown here is derived from an EMBL/GenBank/DDBJ whole genome shotgun (WGS) entry which is preliminary data.</text>
</comment>
<dbReference type="InterPro" id="IPR046947">
    <property type="entry name" value="LytR-like"/>
</dbReference>